<gene>
    <name evidence="9" type="ORF">BDA99DRAFT_541364</name>
</gene>
<dbReference type="PRINTS" id="PR00463">
    <property type="entry name" value="EP450I"/>
</dbReference>
<dbReference type="PANTHER" id="PTHR24302:SF15">
    <property type="entry name" value="FATTY-ACID PEROXYGENASE"/>
    <property type="match status" value="1"/>
</dbReference>
<comment type="cofactor">
    <cofactor evidence="7">
        <name>heme</name>
        <dbReference type="ChEBI" id="CHEBI:30413"/>
    </cofactor>
</comment>
<dbReference type="GO" id="GO:0020037">
    <property type="term" value="F:heme binding"/>
    <property type="evidence" value="ECO:0007669"/>
    <property type="project" value="InterPro"/>
</dbReference>
<comment type="caution">
    <text evidence="9">The sequence shown here is derived from an EMBL/GenBank/DDBJ whole genome shotgun (WGS) entry which is preliminary data.</text>
</comment>
<keyword evidence="2 7" id="KW-0349">Heme</keyword>
<dbReference type="InterPro" id="IPR050705">
    <property type="entry name" value="Cytochrome_P450_3A"/>
</dbReference>
<dbReference type="PANTHER" id="PTHR24302">
    <property type="entry name" value="CYTOCHROME P450 FAMILY 3"/>
    <property type="match status" value="1"/>
</dbReference>
<keyword evidence="4 8" id="KW-0560">Oxidoreductase</keyword>
<keyword evidence="10" id="KW-1185">Reference proteome</keyword>
<evidence type="ECO:0000256" key="4">
    <source>
        <dbReference type="ARBA" id="ARBA00023002"/>
    </source>
</evidence>
<proteinExistence type="inferred from homology"/>
<accession>A0AAD5P9T6</accession>
<evidence type="ECO:0000256" key="3">
    <source>
        <dbReference type="ARBA" id="ARBA00022723"/>
    </source>
</evidence>
<reference evidence="9" key="1">
    <citation type="journal article" date="2022" name="IScience">
        <title>Evolution of zygomycete secretomes and the origins of terrestrial fungal ecologies.</title>
        <authorList>
            <person name="Chang Y."/>
            <person name="Wang Y."/>
            <person name="Mondo S."/>
            <person name="Ahrendt S."/>
            <person name="Andreopoulos W."/>
            <person name="Barry K."/>
            <person name="Beard J."/>
            <person name="Benny G.L."/>
            <person name="Blankenship S."/>
            <person name="Bonito G."/>
            <person name="Cuomo C."/>
            <person name="Desiro A."/>
            <person name="Gervers K.A."/>
            <person name="Hundley H."/>
            <person name="Kuo A."/>
            <person name="LaButti K."/>
            <person name="Lang B.F."/>
            <person name="Lipzen A."/>
            <person name="O'Donnell K."/>
            <person name="Pangilinan J."/>
            <person name="Reynolds N."/>
            <person name="Sandor L."/>
            <person name="Smith M.E."/>
            <person name="Tsang A."/>
            <person name="Grigoriev I.V."/>
            <person name="Stajich J.E."/>
            <person name="Spatafora J.W."/>
        </authorList>
    </citation>
    <scope>NUCLEOTIDE SEQUENCE</scope>
    <source>
        <strain evidence="9">RSA 2281</strain>
    </source>
</reference>
<comment type="function">
    <text evidence="6">Cytochromes P450 are a group of heme-thiolate monooxygenases. They oxidize a variety of structurally unrelated compounds, including steroids, fatty acids, and xenobiotics.</text>
</comment>
<dbReference type="Gene3D" id="1.10.630.10">
    <property type="entry name" value="Cytochrome P450"/>
    <property type="match status" value="1"/>
</dbReference>
<dbReference type="SUPFAM" id="SSF48264">
    <property type="entry name" value="Cytochrome P450"/>
    <property type="match status" value="1"/>
</dbReference>
<dbReference type="Proteomes" id="UP001209540">
    <property type="component" value="Unassembled WGS sequence"/>
</dbReference>
<keyword evidence="3 7" id="KW-0479">Metal-binding</keyword>
<dbReference type="InterPro" id="IPR036396">
    <property type="entry name" value="Cyt_P450_sf"/>
</dbReference>
<reference evidence="9" key="2">
    <citation type="submission" date="2023-02" db="EMBL/GenBank/DDBJ databases">
        <authorList>
            <consortium name="DOE Joint Genome Institute"/>
            <person name="Mondo S.J."/>
            <person name="Chang Y."/>
            <person name="Wang Y."/>
            <person name="Ahrendt S."/>
            <person name="Andreopoulos W."/>
            <person name="Barry K."/>
            <person name="Beard J."/>
            <person name="Benny G.L."/>
            <person name="Blankenship S."/>
            <person name="Bonito G."/>
            <person name="Cuomo C."/>
            <person name="Desiro A."/>
            <person name="Gervers K.A."/>
            <person name="Hundley H."/>
            <person name="Kuo A."/>
            <person name="LaButti K."/>
            <person name="Lang B.F."/>
            <person name="Lipzen A."/>
            <person name="O'Donnell K."/>
            <person name="Pangilinan J."/>
            <person name="Reynolds N."/>
            <person name="Sandor L."/>
            <person name="Smith M.W."/>
            <person name="Tsang A."/>
            <person name="Grigoriev I.V."/>
            <person name="Stajich J.E."/>
            <person name="Spatafora J.W."/>
        </authorList>
    </citation>
    <scope>NUCLEOTIDE SEQUENCE</scope>
    <source>
        <strain evidence="9">RSA 2281</strain>
    </source>
</reference>
<sequence length="197" mass="22239">MYNLATHPFKIRHEKRFLVLDDQPNDTPPTVEQLKEMTYIQMVIKVVEWNNRTINDDGEDTDIGGCVIPKCALVEVDMMALHNNPKTWINPRIFNPECFAPGGEAESVSKMGSGWVPFSAGARMCIGMNFSLTEQRVFLAMLLKKYELSLPDDSPHKEKLISTPTVGLQKPANLQINLRSAINGHMALLKLMRIDNE</sequence>
<dbReference type="InterPro" id="IPR002401">
    <property type="entry name" value="Cyt_P450_E_grp-I"/>
</dbReference>
<comment type="similarity">
    <text evidence="1 8">Belongs to the cytochrome P450 family.</text>
</comment>
<keyword evidence="8" id="KW-0503">Monooxygenase</keyword>
<dbReference type="PROSITE" id="PS00086">
    <property type="entry name" value="CYTOCHROME_P450"/>
    <property type="match status" value="1"/>
</dbReference>
<dbReference type="Pfam" id="PF00067">
    <property type="entry name" value="p450"/>
    <property type="match status" value="1"/>
</dbReference>
<evidence type="ECO:0000313" key="10">
    <source>
        <dbReference type="Proteomes" id="UP001209540"/>
    </source>
</evidence>
<evidence type="ECO:0000313" key="9">
    <source>
        <dbReference type="EMBL" id="KAI9251374.1"/>
    </source>
</evidence>
<evidence type="ECO:0000256" key="7">
    <source>
        <dbReference type="PIRSR" id="PIRSR602401-1"/>
    </source>
</evidence>
<keyword evidence="5 7" id="KW-0408">Iron</keyword>
<dbReference type="GO" id="GO:0008395">
    <property type="term" value="F:steroid hydroxylase activity"/>
    <property type="evidence" value="ECO:0007669"/>
    <property type="project" value="TreeGrafter"/>
</dbReference>
<feature type="binding site" description="axial binding residue" evidence="7">
    <location>
        <position position="125"/>
    </location>
    <ligand>
        <name>heme</name>
        <dbReference type="ChEBI" id="CHEBI:30413"/>
    </ligand>
    <ligandPart>
        <name>Fe</name>
        <dbReference type="ChEBI" id="CHEBI:18248"/>
    </ligandPart>
</feature>
<dbReference type="EMBL" id="JAIXMP010000030">
    <property type="protein sequence ID" value="KAI9251374.1"/>
    <property type="molecule type" value="Genomic_DNA"/>
</dbReference>
<name>A0AAD5P9T6_9FUNG</name>
<evidence type="ECO:0000256" key="2">
    <source>
        <dbReference type="ARBA" id="ARBA00022617"/>
    </source>
</evidence>
<evidence type="ECO:0000256" key="5">
    <source>
        <dbReference type="ARBA" id="ARBA00023004"/>
    </source>
</evidence>
<dbReference type="InterPro" id="IPR001128">
    <property type="entry name" value="Cyt_P450"/>
</dbReference>
<protein>
    <submittedName>
        <fullName evidence="9">Cytochrome P450</fullName>
    </submittedName>
</protein>
<evidence type="ECO:0000256" key="6">
    <source>
        <dbReference type="ARBA" id="ARBA00043906"/>
    </source>
</evidence>
<evidence type="ECO:0000256" key="1">
    <source>
        <dbReference type="ARBA" id="ARBA00010617"/>
    </source>
</evidence>
<dbReference type="AlphaFoldDB" id="A0AAD5P9T6"/>
<dbReference type="GO" id="GO:0005506">
    <property type="term" value="F:iron ion binding"/>
    <property type="evidence" value="ECO:0007669"/>
    <property type="project" value="InterPro"/>
</dbReference>
<organism evidence="9 10">
    <name type="scientific">Phascolomyces articulosus</name>
    <dbReference type="NCBI Taxonomy" id="60185"/>
    <lineage>
        <taxon>Eukaryota</taxon>
        <taxon>Fungi</taxon>
        <taxon>Fungi incertae sedis</taxon>
        <taxon>Mucoromycota</taxon>
        <taxon>Mucoromycotina</taxon>
        <taxon>Mucoromycetes</taxon>
        <taxon>Mucorales</taxon>
        <taxon>Lichtheimiaceae</taxon>
        <taxon>Phascolomyces</taxon>
    </lineage>
</organism>
<evidence type="ECO:0000256" key="8">
    <source>
        <dbReference type="RuleBase" id="RU000461"/>
    </source>
</evidence>
<dbReference type="GO" id="GO:0016705">
    <property type="term" value="F:oxidoreductase activity, acting on paired donors, with incorporation or reduction of molecular oxygen"/>
    <property type="evidence" value="ECO:0007669"/>
    <property type="project" value="InterPro"/>
</dbReference>
<dbReference type="InterPro" id="IPR017972">
    <property type="entry name" value="Cyt_P450_CS"/>
</dbReference>